<keyword evidence="2" id="KW-1133">Transmembrane helix</keyword>
<feature type="region of interest" description="Disordered" evidence="1">
    <location>
        <begin position="188"/>
        <end position="211"/>
    </location>
</feature>
<dbReference type="PANTHER" id="PTHR40465">
    <property type="entry name" value="CHROMOSOME 1, WHOLE GENOME SHOTGUN SEQUENCE"/>
    <property type="match status" value="1"/>
</dbReference>
<organism evidence="4 5">
    <name type="scientific">Neolentinus lepideus HHB14362 ss-1</name>
    <dbReference type="NCBI Taxonomy" id="1314782"/>
    <lineage>
        <taxon>Eukaryota</taxon>
        <taxon>Fungi</taxon>
        <taxon>Dikarya</taxon>
        <taxon>Basidiomycota</taxon>
        <taxon>Agaricomycotina</taxon>
        <taxon>Agaricomycetes</taxon>
        <taxon>Gloeophyllales</taxon>
        <taxon>Gloeophyllaceae</taxon>
        <taxon>Neolentinus</taxon>
    </lineage>
</organism>
<feature type="transmembrane region" description="Helical" evidence="2">
    <location>
        <begin position="49"/>
        <end position="73"/>
    </location>
</feature>
<dbReference type="STRING" id="1314782.A0A165SAE7"/>
<feature type="transmembrane region" description="Helical" evidence="2">
    <location>
        <begin position="14"/>
        <end position="37"/>
    </location>
</feature>
<feature type="transmembrane region" description="Helical" evidence="2">
    <location>
        <begin position="93"/>
        <end position="114"/>
    </location>
</feature>
<accession>A0A165SAE7</accession>
<evidence type="ECO:0000256" key="2">
    <source>
        <dbReference type="SAM" id="Phobius"/>
    </source>
</evidence>
<dbReference type="OrthoDB" id="3262409at2759"/>
<dbReference type="Pfam" id="PF20152">
    <property type="entry name" value="DUF6534"/>
    <property type="match status" value="1"/>
</dbReference>
<name>A0A165SAE7_9AGAM</name>
<dbReference type="InterPro" id="IPR045339">
    <property type="entry name" value="DUF6534"/>
</dbReference>
<evidence type="ECO:0000313" key="4">
    <source>
        <dbReference type="EMBL" id="KZT24880.1"/>
    </source>
</evidence>
<keyword evidence="2" id="KW-0812">Transmembrane</keyword>
<evidence type="ECO:0000256" key="1">
    <source>
        <dbReference type="SAM" id="MobiDB-lite"/>
    </source>
</evidence>
<dbReference type="InParanoid" id="A0A165SAE7"/>
<feature type="domain" description="DUF6534" evidence="3">
    <location>
        <begin position="99"/>
        <end position="186"/>
    </location>
</feature>
<dbReference type="AlphaFoldDB" id="A0A165SAE7"/>
<gene>
    <name evidence="4" type="ORF">NEOLEDRAFT_1178955</name>
</gene>
<keyword evidence="5" id="KW-1185">Reference proteome</keyword>
<feature type="transmembrane region" description="Helical" evidence="2">
    <location>
        <begin position="135"/>
        <end position="157"/>
    </location>
</feature>
<protein>
    <recommendedName>
        <fullName evidence="3">DUF6534 domain-containing protein</fullName>
    </recommendedName>
</protein>
<dbReference type="Proteomes" id="UP000076761">
    <property type="component" value="Unassembled WGS sequence"/>
</dbReference>
<keyword evidence="2" id="KW-0472">Membrane</keyword>
<proteinExistence type="predicted"/>
<reference evidence="4 5" key="1">
    <citation type="journal article" date="2016" name="Mol. Biol. Evol.">
        <title>Comparative Genomics of Early-Diverging Mushroom-Forming Fungi Provides Insights into the Origins of Lignocellulose Decay Capabilities.</title>
        <authorList>
            <person name="Nagy L.G."/>
            <person name="Riley R."/>
            <person name="Tritt A."/>
            <person name="Adam C."/>
            <person name="Daum C."/>
            <person name="Floudas D."/>
            <person name="Sun H."/>
            <person name="Yadav J.S."/>
            <person name="Pangilinan J."/>
            <person name="Larsson K.H."/>
            <person name="Matsuura K."/>
            <person name="Barry K."/>
            <person name="Labutti K."/>
            <person name="Kuo R."/>
            <person name="Ohm R.A."/>
            <person name="Bhattacharya S.S."/>
            <person name="Shirouzu T."/>
            <person name="Yoshinaga Y."/>
            <person name="Martin F.M."/>
            <person name="Grigoriev I.V."/>
            <person name="Hibbett D.S."/>
        </authorList>
    </citation>
    <scope>NUCLEOTIDE SEQUENCE [LARGE SCALE GENOMIC DNA]</scope>
    <source>
        <strain evidence="4 5">HHB14362 ss-1</strain>
    </source>
</reference>
<sequence length="248" mass="27437">MVKGWGDPKTLLHLVWSLSVSPVVNGFIAGGVQIFFSTRMSVFSKSRPLPVLTSLSPPEIAITAFVMSLITSIKLFRMPDLSHLSEVTVVASVWLAGNAFCDLLIAVSMVVLLRKANKRSNFKDTNSLLYRLMRLSIESGSTTALASILHLIIFLSVHNNGHFSLMYMTAKLYSNTLIANLNARHRIRTNNNGDRQGEGSSGTRHNLSRVGRRTTTVPAVLITTTQQVDFDRDASRSDLHKIDENKIL</sequence>
<dbReference type="EMBL" id="KV425575">
    <property type="protein sequence ID" value="KZT24880.1"/>
    <property type="molecule type" value="Genomic_DNA"/>
</dbReference>
<evidence type="ECO:0000259" key="3">
    <source>
        <dbReference type="Pfam" id="PF20152"/>
    </source>
</evidence>
<evidence type="ECO:0000313" key="5">
    <source>
        <dbReference type="Proteomes" id="UP000076761"/>
    </source>
</evidence>
<dbReference type="PANTHER" id="PTHR40465:SF1">
    <property type="entry name" value="DUF6534 DOMAIN-CONTAINING PROTEIN"/>
    <property type="match status" value="1"/>
</dbReference>